<dbReference type="Proteomes" id="UP000515154">
    <property type="component" value="Linkage group LG19"/>
</dbReference>
<dbReference type="PANTHER" id="PTHR21301:SF13">
    <property type="match status" value="1"/>
</dbReference>
<keyword evidence="1" id="KW-1185">Reference proteome</keyword>
<proteinExistence type="predicted"/>
<gene>
    <name evidence="2" type="primary">LOC115222314</name>
</gene>
<reference evidence="2" key="1">
    <citation type="submission" date="2025-08" db="UniProtKB">
        <authorList>
            <consortium name="RefSeq"/>
        </authorList>
    </citation>
    <scope>IDENTIFICATION</scope>
</reference>
<accession>A0A6P7TG51</accession>
<evidence type="ECO:0000313" key="1">
    <source>
        <dbReference type="Proteomes" id="UP000515154"/>
    </source>
</evidence>
<dbReference type="PANTHER" id="PTHR21301">
    <property type="entry name" value="REVERSE TRANSCRIPTASE"/>
    <property type="match status" value="1"/>
</dbReference>
<dbReference type="KEGG" id="osn:115222314"/>
<dbReference type="RefSeq" id="XP_029648356.1">
    <property type="nucleotide sequence ID" value="XM_029792496.1"/>
</dbReference>
<protein>
    <submittedName>
        <fullName evidence="2">Uncharacterized protein LOC115222314</fullName>
    </submittedName>
</protein>
<dbReference type="AlphaFoldDB" id="A0A6P7TG51"/>
<sequence length="204" mass="23728">MKNLVSLILLHGKGLIEKETDYITNFKCKPSFFYGLRKIHKSKIINEACKQSTGKYINIQTPEDLTLRSIVAGPACETHRLSNSLDILLKPLLKYIKSFIRDDLDMLEHIPKTINKEAVLVTLDIINLYTNIPHDYGMKAIKFWLEKYPEVLPERINQTFMIESLKCILQNNYFLFDDTYYRQKCGIAMDESSSCSCESNNWLF</sequence>
<organism evidence="1 2">
    <name type="scientific">Octopus sinensis</name>
    <name type="common">East Asian common octopus</name>
    <dbReference type="NCBI Taxonomy" id="2607531"/>
    <lineage>
        <taxon>Eukaryota</taxon>
        <taxon>Metazoa</taxon>
        <taxon>Spiralia</taxon>
        <taxon>Lophotrochozoa</taxon>
        <taxon>Mollusca</taxon>
        <taxon>Cephalopoda</taxon>
        <taxon>Coleoidea</taxon>
        <taxon>Octopodiformes</taxon>
        <taxon>Octopoda</taxon>
        <taxon>Incirrata</taxon>
        <taxon>Octopodidae</taxon>
        <taxon>Octopus</taxon>
    </lineage>
</organism>
<name>A0A6P7TG51_9MOLL</name>
<evidence type="ECO:0000313" key="2">
    <source>
        <dbReference type="RefSeq" id="XP_029648356.1"/>
    </source>
</evidence>